<evidence type="ECO:0000256" key="2">
    <source>
        <dbReference type="ARBA" id="ARBA00023002"/>
    </source>
</evidence>
<dbReference type="Pfam" id="PF00106">
    <property type="entry name" value="adh_short"/>
    <property type="match status" value="1"/>
</dbReference>
<accession>A0A8I1WAF9</accession>
<dbReference type="InterPro" id="IPR002347">
    <property type="entry name" value="SDR_fam"/>
</dbReference>
<dbReference type="NCBIfam" id="NF006565">
    <property type="entry name" value="PRK09072.1"/>
    <property type="match status" value="1"/>
</dbReference>
<dbReference type="RefSeq" id="WP_064977755.1">
    <property type="nucleotide sequence ID" value="NZ_CP076371.1"/>
</dbReference>
<dbReference type="PRINTS" id="PR00081">
    <property type="entry name" value="GDHRDH"/>
</dbReference>
<dbReference type="PANTHER" id="PTHR44196">
    <property type="entry name" value="DEHYDROGENASE/REDUCTASE SDR FAMILY MEMBER 7B"/>
    <property type="match status" value="1"/>
</dbReference>
<dbReference type="InterPro" id="IPR020904">
    <property type="entry name" value="Sc_DH/Rdtase_CS"/>
</dbReference>
<dbReference type="PANTHER" id="PTHR44196:SF1">
    <property type="entry name" value="DEHYDROGENASE_REDUCTASE SDR FAMILY MEMBER 7B"/>
    <property type="match status" value="1"/>
</dbReference>
<dbReference type="KEGG" id="pshi:SAMEA2665130_1568"/>
<keyword evidence="2" id="KW-0560">Oxidoreductase</keyword>
<reference evidence="4" key="1">
    <citation type="submission" date="2021-03" db="EMBL/GenBank/DDBJ databases">
        <title>Plesiomonas shigelloides zfcc0051, isolated from zebrafish feces.</title>
        <authorList>
            <person name="Vanderhoek Z."/>
            <person name="Gaulke C."/>
        </authorList>
    </citation>
    <scope>NUCLEOTIDE SEQUENCE</scope>
    <source>
        <strain evidence="4">Zfcc0051</strain>
    </source>
</reference>
<dbReference type="InterPro" id="IPR036291">
    <property type="entry name" value="NAD(P)-bd_dom_sf"/>
</dbReference>
<evidence type="ECO:0000256" key="3">
    <source>
        <dbReference type="RuleBase" id="RU000363"/>
    </source>
</evidence>
<name>A0A8I1WAF9_PLESH</name>
<evidence type="ECO:0000313" key="5">
    <source>
        <dbReference type="Proteomes" id="UP000664658"/>
    </source>
</evidence>
<dbReference type="GO" id="GO:0016491">
    <property type="term" value="F:oxidoreductase activity"/>
    <property type="evidence" value="ECO:0007669"/>
    <property type="project" value="UniProtKB-KW"/>
</dbReference>
<dbReference type="EMBL" id="JAFNAA010000016">
    <property type="protein sequence ID" value="MBO1109252.1"/>
    <property type="molecule type" value="Genomic_DNA"/>
</dbReference>
<proteinExistence type="inferred from homology"/>
<evidence type="ECO:0000313" key="4">
    <source>
        <dbReference type="EMBL" id="MBO1109252.1"/>
    </source>
</evidence>
<sequence length="286" mass="31151">MKLHNLRILLTGASGGIGSELARQLAEQQNSLILLGRDLSALEKLRRSLPNPEQHQCLSVDLTDQRQILALASADELQAGIDILINNAGTSHFAWLEDQSPHQINAQLSLNLSAPILLTRTLLPLLHRPGKILNIGSSFGGIGYPGYSVYCAAKFGLHGFSQALARELHGSGIDVCYIAPRATRTDLNSPAVYAMNAELGNHTDSVESVAAAVINALQDSTRSRWLGWPEKLFVRINALLPRVVDRAIAARHAVIARYARQTLPPILTPTELQQAALKHDLKHKES</sequence>
<evidence type="ECO:0000256" key="1">
    <source>
        <dbReference type="ARBA" id="ARBA00006484"/>
    </source>
</evidence>
<dbReference type="PRINTS" id="PR00080">
    <property type="entry name" value="SDRFAMILY"/>
</dbReference>
<dbReference type="AlphaFoldDB" id="A0A8I1WAF9"/>
<dbReference type="SUPFAM" id="SSF51735">
    <property type="entry name" value="NAD(P)-binding Rossmann-fold domains"/>
    <property type="match status" value="1"/>
</dbReference>
<protein>
    <submittedName>
        <fullName evidence="4">SDR family oxidoreductase</fullName>
    </submittedName>
</protein>
<dbReference type="GO" id="GO:0016020">
    <property type="term" value="C:membrane"/>
    <property type="evidence" value="ECO:0007669"/>
    <property type="project" value="TreeGrafter"/>
</dbReference>
<dbReference type="Gene3D" id="3.40.50.720">
    <property type="entry name" value="NAD(P)-binding Rossmann-like Domain"/>
    <property type="match status" value="1"/>
</dbReference>
<gene>
    <name evidence="4" type="ORF">J2R62_13700</name>
</gene>
<comment type="caution">
    <text evidence="4">The sequence shown here is derived from an EMBL/GenBank/DDBJ whole genome shotgun (WGS) entry which is preliminary data.</text>
</comment>
<dbReference type="PROSITE" id="PS00061">
    <property type="entry name" value="ADH_SHORT"/>
    <property type="match status" value="1"/>
</dbReference>
<comment type="similarity">
    <text evidence="1 3">Belongs to the short-chain dehydrogenases/reductases (SDR) family.</text>
</comment>
<organism evidence="4 5">
    <name type="scientific">Plesiomonas shigelloides</name>
    <name type="common">Aeromonas shigelloides</name>
    <dbReference type="NCBI Taxonomy" id="703"/>
    <lineage>
        <taxon>Bacteria</taxon>
        <taxon>Pseudomonadati</taxon>
        <taxon>Pseudomonadota</taxon>
        <taxon>Gammaproteobacteria</taxon>
        <taxon>Enterobacterales</taxon>
        <taxon>Enterobacteriaceae</taxon>
        <taxon>Plesiomonas</taxon>
    </lineage>
</organism>
<dbReference type="Proteomes" id="UP000664658">
    <property type="component" value="Unassembled WGS sequence"/>
</dbReference>